<dbReference type="NCBIfam" id="TIGR03925">
    <property type="entry name" value="T7SS_EccC_b"/>
    <property type="match status" value="1"/>
</dbReference>
<dbReference type="InterPro" id="IPR050206">
    <property type="entry name" value="FtsK/SpoIIIE/SftA"/>
</dbReference>
<dbReference type="EMBL" id="CP121252">
    <property type="protein sequence ID" value="WFP16796.1"/>
    <property type="molecule type" value="Genomic_DNA"/>
</dbReference>
<sequence length="1341" mass="146544">MPTPRSGHVEAPRLPQGTLDIQSPPDVVESEGLGGTIAMAVPMIGSMGVLVFMAFSNNANPRMMLMAGAMIIAMVAMVGFTSYRQISQHRQKVTTQRREYLVYLDELRDDVRHAARDQRRFTTWNMPDPPSLSAIIQQNERLWERTEPSAITYMTRVGTADEPLCLELREPELAPLSNADPVCLSAVSRFVSTFDTVHDLPAGISIADYARIEVAGSPEHTRALARAMTLSLTTFISPKLLRVAVVADAEGLADWDWVKWLPHARSAESDAVGTMRLMGGSVAEVLDLLPFDVSSRARFRQRTSETAMPQLLLILDGVELRASDRERLAKEGVCVLSVVEEWSRLEDYESLRIALQPRSDGRMNTTLVTLVGENTGIVADSMSAELALATARRLTPYEEGTRRSAVTPNASGASSDPTRQEDLMELLGLGDIRDYDPDMQIVRRQGRARLNIPFAVTPEGVPVHLDIKENAQQGMGPHGLLIGATGSGKSEVLRTMVLGMVLTHSPEQLNLVLVDFKGGATFAGMSELPHVSATITNLESELYLVDRMEEALHGEMVRRQELLRAAGNYANVGDYEKARLAGQHQHPALPALFIILDEFSELLTAKPEFIDTFVAIGRLGRSLEIHLLLATQKLEESRLRGLDSHLSYRIGLRTFSQADSRAVLGKTDAYSLPAVPGVGFLKTSGDEMTQFRASYVAAPPPARRAEAVSATGGPVRSASRLLPFTASPVLSLEDQRDSEETESEDASNTEPVVKDGDDQWADMSTLDIAVRKLEPLQPRAHQVWLDPLEVPTTLDELFGDLTVTEADGLHSPSWKAKGGLTVPMGMKDIPREQRREVLSMDLTGGAGNVAIIGSAQSGKSTALRTLVMSLSLVNTPAEAQFYILDFGGGTFAPFRHAPHVAGVGSRDRLDIITRMIQEIAGIMEDREAYFREHDIDSIATYRRGRAEGRYDDGYGDVYLVVDGWGTLKSDVPDLDRTIQDLMGRGLALGVHLLAAATRLGEFRIAMQSTFGTLFELRLGEPRESEIDRKKAASVPEGRPGHGLAASKHQSLVALPRVDGASDATSLPDGVKHAFTAIEQAWSGPAGPKLRLLPRRITLDAVRELAPEAPNALLGINEARLSPVALNFSKISHLYAFGDSGTGKSTLLRTVIQEVARTHDAKKAQFLVVDYRRSLLQEIPPRYQAGYYTTHDVVTGAMKEIHGILAGRLPGPDVTPQQLRDRSWWEGPDLFIIIDDYDLVATSRGNPIEPLVPLLAQARDIGMHVIVTRRTGGASRAQYDPLLRGMVDIGTPALLLPGDPEEGPLVGKIRSQRGPAGRAQFITRELGHQMVQLAESETLVDL</sequence>
<dbReference type="InterPro" id="IPR003593">
    <property type="entry name" value="AAA+_ATPase"/>
</dbReference>
<keyword evidence="2" id="KW-1003">Cell membrane</keyword>
<feature type="region of interest" description="Disordered" evidence="10">
    <location>
        <begin position="1"/>
        <end position="23"/>
    </location>
</feature>
<dbReference type="Gene3D" id="3.40.50.300">
    <property type="entry name" value="P-loop containing nucleotide triphosphate hydrolases"/>
    <property type="match status" value="3"/>
</dbReference>
<keyword evidence="6 9" id="KW-0067">ATP-binding</keyword>
<feature type="binding site" evidence="9">
    <location>
        <begin position="853"/>
        <end position="860"/>
    </location>
    <ligand>
        <name>ATP</name>
        <dbReference type="ChEBI" id="CHEBI:30616"/>
    </ligand>
</feature>
<evidence type="ECO:0000256" key="6">
    <source>
        <dbReference type="ARBA" id="ARBA00022840"/>
    </source>
</evidence>
<evidence type="ECO:0000256" key="11">
    <source>
        <dbReference type="SAM" id="Phobius"/>
    </source>
</evidence>
<reference evidence="13 14" key="1">
    <citation type="submission" date="2023-04" db="EMBL/GenBank/DDBJ databases">
        <title>Funneling lignin-derived compounds into biodiesel using alkali-halophilic Citricoccus sp. P2.</title>
        <authorList>
            <person name="Luo C.-B."/>
        </authorList>
    </citation>
    <scope>NUCLEOTIDE SEQUENCE [LARGE SCALE GENOMIC DNA]</scope>
    <source>
        <strain evidence="13 14">P2</strain>
    </source>
</reference>
<evidence type="ECO:0000313" key="14">
    <source>
        <dbReference type="Proteomes" id="UP001219037"/>
    </source>
</evidence>
<dbReference type="PROSITE" id="PS50901">
    <property type="entry name" value="FTSK"/>
    <property type="match status" value="3"/>
</dbReference>
<dbReference type="SUPFAM" id="SSF52540">
    <property type="entry name" value="P-loop containing nucleoside triphosphate hydrolases"/>
    <property type="match status" value="3"/>
</dbReference>
<organism evidence="13 14">
    <name type="scientific">Citricoccus muralis</name>
    <dbReference type="NCBI Taxonomy" id="169134"/>
    <lineage>
        <taxon>Bacteria</taxon>
        <taxon>Bacillati</taxon>
        <taxon>Actinomycetota</taxon>
        <taxon>Actinomycetes</taxon>
        <taxon>Micrococcales</taxon>
        <taxon>Micrococcaceae</taxon>
        <taxon>Citricoccus</taxon>
    </lineage>
</organism>
<dbReference type="InterPro" id="IPR002543">
    <property type="entry name" value="FtsK_dom"/>
</dbReference>
<gene>
    <name evidence="13" type="primary">eccCa</name>
    <name evidence="13" type="ORF">P8192_01315</name>
</gene>
<feature type="binding site" evidence="9">
    <location>
        <begin position="1137"/>
        <end position="1144"/>
    </location>
    <ligand>
        <name>ATP</name>
        <dbReference type="ChEBI" id="CHEBI:30616"/>
    </ligand>
</feature>
<feature type="region of interest" description="Disordered" evidence="10">
    <location>
        <begin position="729"/>
        <end position="758"/>
    </location>
</feature>
<evidence type="ECO:0000313" key="13">
    <source>
        <dbReference type="EMBL" id="WFP16796.1"/>
    </source>
</evidence>
<evidence type="ECO:0000256" key="1">
    <source>
        <dbReference type="ARBA" id="ARBA00004651"/>
    </source>
</evidence>
<evidence type="ECO:0000256" key="8">
    <source>
        <dbReference type="ARBA" id="ARBA00023136"/>
    </source>
</evidence>
<evidence type="ECO:0000256" key="2">
    <source>
        <dbReference type="ARBA" id="ARBA00022475"/>
    </source>
</evidence>
<dbReference type="InterPro" id="IPR023836">
    <property type="entry name" value="EccCa-like_Actinobacteria"/>
</dbReference>
<feature type="compositionally biased region" description="Polar residues" evidence="10">
    <location>
        <begin position="404"/>
        <end position="417"/>
    </location>
</feature>
<dbReference type="Proteomes" id="UP001219037">
    <property type="component" value="Chromosome"/>
</dbReference>
<feature type="transmembrane region" description="Helical" evidence="11">
    <location>
        <begin position="63"/>
        <end position="83"/>
    </location>
</feature>
<keyword evidence="14" id="KW-1185">Reference proteome</keyword>
<feature type="region of interest" description="Disordered" evidence="10">
    <location>
        <begin position="399"/>
        <end position="419"/>
    </location>
</feature>
<keyword evidence="4" id="KW-0677">Repeat</keyword>
<dbReference type="SMART" id="SM00382">
    <property type="entry name" value="AAA"/>
    <property type="match status" value="3"/>
</dbReference>
<accession>A0ABY8H792</accession>
<dbReference type="PANTHER" id="PTHR22683">
    <property type="entry name" value="SPORULATION PROTEIN RELATED"/>
    <property type="match status" value="1"/>
</dbReference>
<dbReference type="CDD" id="cd01127">
    <property type="entry name" value="TrwB_TraG_TraD_VirD4"/>
    <property type="match status" value="1"/>
</dbReference>
<evidence type="ECO:0000256" key="7">
    <source>
        <dbReference type="ARBA" id="ARBA00022989"/>
    </source>
</evidence>
<keyword evidence="7 11" id="KW-1133">Transmembrane helix</keyword>
<feature type="domain" description="FtsK" evidence="12">
    <location>
        <begin position="835"/>
        <end position="1025"/>
    </location>
</feature>
<keyword evidence="5 9" id="KW-0547">Nucleotide-binding</keyword>
<evidence type="ECO:0000256" key="5">
    <source>
        <dbReference type="ARBA" id="ARBA00022741"/>
    </source>
</evidence>
<evidence type="ECO:0000256" key="3">
    <source>
        <dbReference type="ARBA" id="ARBA00022692"/>
    </source>
</evidence>
<feature type="transmembrane region" description="Helical" evidence="11">
    <location>
        <begin position="33"/>
        <end position="56"/>
    </location>
</feature>
<feature type="domain" description="FtsK" evidence="12">
    <location>
        <begin position="460"/>
        <end position="661"/>
    </location>
</feature>
<dbReference type="Pfam" id="PF01580">
    <property type="entry name" value="FtsK_SpoIIIE"/>
    <property type="match status" value="3"/>
</dbReference>
<name>A0ABY8H792_9MICC</name>
<evidence type="ECO:0000256" key="4">
    <source>
        <dbReference type="ARBA" id="ARBA00022737"/>
    </source>
</evidence>
<dbReference type="InterPro" id="IPR027417">
    <property type="entry name" value="P-loop_NTPase"/>
</dbReference>
<dbReference type="RefSeq" id="WP_278157888.1">
    <property type="nucleotide sequence ID" value="NZ_CP121252.1"/>
</dbReference>
<evidence type="ECO:0000259" key="12">
    <source>
        <dbReference type="PROSITE" id="PS50901"/>
    </source>
</evidence>
<feature type="domain" description="FtsK" evidence="12">
    <location>
        <begin position="1120"/>
        <end position="1301"/>
    </location>
</feature>
<keyword evidence="3 11" id="KW-0812">Transmembrane</keyword>
<protein>
    <submittedName>
        <fullName evidence="13">Type VII secretion protein EccCa</fullName>
    </submittedName>
</protein>
<keyword evidence="8 11" id="KW-0472">Membrane</keyword>
<feature type="binding site" evidence="9">
    <location>
        <begin position="483"/>
        <end position="490"/>
    </location>
    <ligand>
        <name>ATP</name>
        <dbReference type="ChEBI" id="CHEBI:30616"/>
    </ligand>
</feature>
<evidence type="ECO:0000256" key="10">
    <source>
        <dbReference type="SAM" id="MobiDB-lite"/>
    </source>
</evidence>
<feature type="compositionally biased region" description="Acidic residues" evidence="10">
    <location>
        <begin position="736"/>
        <end position="747"/>
    </location>
</feature>
<dbReference type="InterPro" id="IPR023837">
    <property type="entry name" value="EccCb-like_Actinobacteria"/>
</dbReference>
<comment type="subcellular location">
    <subcellularLocation>
        <location evidence="1">Cell membrane</location>
        <topology evidence="1">Multi-pass membrane protein</topology>
    </subcellularLocation>
</comment>
<evidence type="ECO:0000256" key="9">
    <source>
        <dbReference type="PROSITE-ProRule" id="PRU00289"/>
    </source>
</evidence>
<proteinExistence type="predicted"/>
<dbReference type="PANTHER" id="PTHR22683:SF1">
    <property type="entry name" value="TYPE VII SECRETION SYSTEM PROTEIN ESSC"/>
    <property type="match status" value="1"/>
</dbReference>
<dbReference type="NCBIfam" id="TIGR03924">
    <property type="entry name" value="T7SS_EccC_a"/>
    <property type="match status" value="1"/>
</dbReference>